<evidence type="ECO:0000313" key="2">
    <source>
        <dbReference type="Proteomes" id="UP001271007"/>
    </source>
</evidence>
<protein>
    <recommendedName>
        <fullName evidence="3">F-box domain-containing protein</fullName>
    </recommendedName>
</protein>
<evidence type="ECO:0000313" key="1">
    <source>
        <dbReference type="EMBL" id="KAK3048472.1"/>
    </source>
</evidence>
<sequence length="270" mass="31424">MSIAGWTDWFYYNEAEQLQDYRSSRSKLFRNQVLATDENHGAPPMTASHRVFNIPELSEAIFLNLHTRDLLCGVQQTCRQWKTTVESSVSLREVLFFTPIPVQPLVWGKYDRCFNSDTEGWMSPAGKIQQTIYQHLLISRRNWLGSRTEGKTRAQESKDDRRRLNYPGATWRNCLIVQPPISELLYYTNGDVPHQVTRADGVTLGDVFVDADHLMSQRLSGIQGWNRWDNYKHAAQLWELKSGKGEVTEDRFDRCKLQMSMWEKVFDQIA</sequence>
<evidence type="ECO:0008006" key="3">
    <source>
        <dbReference type="Google" id="ProtNLM"/>
    </source>
</evidence>
<dbReference type="EMBL" id="JAWDJX010000048">
    <property type="protein sequence ID" value="KAK3048472.1"/>
    <property type="molecule type" value="Genomic_DNA"/>
</dbReference>
<dbReference type="AlphaFoldDB" id="A0AAJ0D7Y0"/>
<keyword evidence="2" id="KW-1185">Reference proteome</keyword>
<reference evidence="1" key="1">
    <citation type="submission" date="2023-04" db="EMBL/GenBank/DDBJ databases">
        <title>Black Yeasts Isolated from many extreme environments.</title>
        <authorList>
            <person name="Coleine C."/>
            <person name="Stajich J.E."/>
            <person name="Selbmann L."/>
        </authorList>
    </citation>
    <scope>NUCLEOTIDE SEQUENCE</scope>
    <source>
        <strain evidence="1">CCFEE 5312</strain>
    </source>
</reference>
<accession>A0AAJ0D7Y0</accession>
<dbReference type="InterPro" id="IPR036047">
    <property type="entry name" value="F-box-like_dom_sf"/>
</dbReference>
<dbReference type="Proteomes" id="UP001271007">
    <property type="component" value="Unassembled WGS sequence"/>
</dbReference>
<dbReference type="SUPFAM" id="SSF81383">
    <property type="entry name" value="F-box domain"/>
    <property type="match status" value="1"/>
</dbReference>
<gene>
    <name evidence="1" type="ORF">LTR09_010136</name>
</gene>
<name>A0AAJ0D7Y0_9PEZI</name>
<comment type="caution">
    <text evidence="1">The sequence shown here is derived from an EMBL/GenBank/DDBJ whole genome shotgun (WGS) entry which is preliminary data.</text>
</comment>
<organism evidence="1 2">
    <name type="scientific">Extremus antarcticus</name>
    <dbReference type="NCBI Taxonomy" id="702011"/>
    <lineage>
        <taxon>Eukaryota</taxon>
        <taxon>Fungi</taxon>
        <taxon>Dikarya</taxon>
        <taxon>Ascomycota</taxon>
        <taxon>Pezizomycotina</taxon>
        <taxon>Dothideomycetes</taxon>
        <taxon>Dothideomycetidae</taxon>
        <taxon>Mycosphaerellales</taxon>
        <taxon>Extremaceae</taxon>
        <taxon>Extremus</taxon>
    </lineage>
</organism>
<proteinExistence type="predicted"/>